<proteinExistence type="predicted"/>
<protein>
    <submittedName>
        <fullName evidence="4">Phosphoserine phosphatase</fullName>
        <ecNumber evidence="4">3.1.3.3</ecNumber>
    </submittedName>
</protein>
<keyword evidence="3" id="KW-0460">Magnesium</keyword>
<evidence type="ECO:0000313" key="4">
    <source>
        <dbReference type="EMBL" id="CAE6708039.1"/>
    </source>
</evidence>
<reference evidence="4 5" key="1">
    <citation type="submission" date="2021-02" db="EMBL/GenBank/DDBJ databases">
        <authorList>
            <person name="Han P."/>
        </authorList>
    </citation>
    <scope>NUCLEOTIDE SEQUENCE [LARGE SCALE GENOMIC DNA]</scope>
    <source>
        <strain evidence="4">Candidatus Nitrospira sp. ZN2</strain>
    </source>
</reference>
<dbReference type="Gene3D" id="3.40.50.1000">
    <property type="entry name" value="HAD superfamily/HAD-like"/>
    <property type="match status" value="1"/>
</dbReference>
<name>A0ABM8QPB3_9BACT</name>
<accession>A0ABM8QPB3</accession>
<dbReference type="InterPro" id="IPR036412">
    <property type="entry name" value="HAD-like_sf"/>
</dbReference>
<dbReference type="EC" id="3.1.3.3" evidence="4"/>
<dbReference type="Proteomes" id="UP000675880">
    <property type="component" value="Unassembled WGS sequence"/>
</dbReference>
<dbReference type="InterPro" id="IPR023214">
    <property type="entry name" value="HAD_sf"/>
</dbReference>
<dbReference type="RefSeq" id="WP_213040863.1">
    <property type="nucleotide sequence ID" value="NZ_CAJNBJ010000001.1"/>
</dbReference>
<dbReference type="PANTHER" id="PTHR43344:SF13">
    <property type="entry name" value="PHOSPHATASE RV3661-RELATED"/>
    <property type="match status" value="1"/>
</dbReference>
<evidence type="ECO:0000256" key="2">
    <source>
        <dbReference type="ARBA" id="ARBA00022801"/>
    </source>
</evidence>
<dbReference type="Pfam" id="PF12710">
    <property type="entry name" value="HAD"/>
    <property type="match status" value="1"/>
</dbReference>
<dbReference type="Gene3D" id="1.20.1440.100">
    <property type="entry name" value="SG protein - dephosphorylation function"/>
    <property type="match status" value="1"/>
</dbReference>
<comment type="caution">
    <text evidence="4">The sequence shown here is derived from an EMBL/GenBank/DDBJ whole genome shotgun (WGS) entry which is preliminary data.</text>
</comment>
<evidence type="ECO:0000313" key="5">
    <source>
        <dbReference type="Proteomes" id="UP000675880"/>
    </source>
</evidence>
<keyword evidence="2 4" id="KW-0378">Hydrolase</keyword>
<dbReference type="SUPFAM" id="SSF56784">
    <property type="entry name" value="HAD-like"/>
    <property type="match status" value="1"/>
</dbReference>
<sequence length="230" mass="25632">MTPLSTPHISSGRQTRIAALFDVDNTLLPGEASEVRFFRFLWKRGLVGWREVRDSIGWVLRSAPPVSLHPLRERKLYLAGKTAADVRALAEEFCRFDLFPRVSRQGLSCMDDHRRAGHHIVMVTGSLDFLIAPLATLLEVPTLLAARLEQQQHQFTGRVCAPLPYGPGKRELITQLTQDSGIDLAQSFAYGDSPGDVELLSMVGHPLVVNPIRGMGRIAQRNGWPTTTWI</sequence>
<dbReference type="InterPro" id="IPR006385">
    <property type="entry name" value="HAD_hydro_SerB1"/>
</dbReference>
<keyword evidence="1" id="KW-0479">Metal-binding</keyword>
<dbReference type="PANTHER" id="PTHR43344">
    <property type="entry name" value="PHOSPHOSERINE PHOSPHATASE"/>
    <property type="match status" value="1"/>
</dbReference>
<keyword evidence="5" id="KW-1185">Reference proteome</keyword>
<dbReference type="EMBL" id="CAJNBJ010000001">
    <property type="protein sequence ID" value="CAE6708039.1"/>
    <property type="molecule type" value="Genomic_DNA"/>
</dbReference>
<dbReference type="InterPro" id="IPR050582">
    <property type="entry name" value="HAD-like_SerB"/>
</dbReference>
<dbReference type="NCBIfam" id="TIGR01490">
    <property type="entry name" value="HAD-SF-IB-hyp1"/>
    <property type="match status" value="1"/>
</dbReference>
<dbReference type="NCBIfam" id="TIGR01488">
    <property type="entry name" value="HAD-SF-IB"/>
    <property type="match status" value="1"/>
</dbReference>
<organism evidence="4 5">
    <name type="scientific">Nitrospira defluvii</name>
    <dbReference type="NCBI Taxonomy" id="330214"/>
    <lineage>
        <taxon>Bacteria</taxon>
        <taxon>Pseudomonadati</taxon>
        <taxon>Nitrospirota</taxon>
        <taxon>Nitrospiria</taxon>
        <taxon>Nitrospirales</taxon>
        <taxon>Nitrospiraceae</taxon>
        <taxon>Nitrospira</taxon>
    </lineage>
</organism>
<evidence type="ECO:0000256" key="3">
    <source>
        <dbReference type="ARBA" id="ARBA00022842"/>
    </source>
</evidence>
<gene>
    <name evidence="4" type="ORF">NSPZN2_11075</name>
</gene>
<evidence type="ECO:0000256" key="1">
    <source>
        <dbReference type="ARBA" id="ARBA00022723"/>
    </source>
</evidence>
<dbReference type="GO" id="GO:0016787">
    <property type="term" value="F:hydrolase activity"/>
    <property type="evidence" value="ECO:0007669"/>
    <property type="project" value="UniProtKB-KW"/>
</dbReference>